<dbReference type="Pfam" id="PF09336">
    <property type="entry name" value="Vps4_C"/>
    <property type="match status" value="1"/>
</dbReference>
<dbReference type="Pfam" id="PF17862">
    <property type="entry name" value="AAA_lid_3"/>
    <property type="match status" value="1"/>
</dbReference>
<feature type="region of interest" description="Disordered" evidence="4">
    <location>
        <begin position="256"/>
        <end position="304"/>
    </location>
</feature>
<evidence type="ECO:0000313" key="6">
    <source>
        <dbReference type="Proteomes" id="UP000887561"/>
    </source>
</evidence>
<dbReference type="AlphaFoldDB" id="A0A915M644"/>
<keyword evidence="2" id="KW-0547">Nucleotide-binding</keyword>
<evidence type="ECO:0000259" key="5">
    <source>
        <dbReference type="SMART" id="SM00382"/>
    </source>
</evidence>
<dbReference type="InterPro" id="IPR041569">
    <property type="entry name" value="AAA_lid_3"/>
</dbReference>
<feature type="region of interest" description="Disordered" evidence="4">
    <location>
        <begin position="341"/>
        <end position="420"/>
    </location>
</feature>
<feature type="compositionally biased region" description="Acidic residues" evidence="4">
    <location>
        <begin position="13"/>
        <end position="23"/>
    </location>
</feature>
<dbReference type="FunFam" id="3.40.50.300:FF:000159">
    <property type="entry name" value="Katanin p60 ATPase-containing subunit A1"/>
    <property type="match status" value="1"/>
</dbReference>
<evidence type="ECO:0000256" key="1">
    <source>
        <dbReference type="ARBA" id="ARBA00006914"/>
    </source>
</evidence>
<feature type="compositionally biased region" description="Basic and acidic residues" evidence="4">
    <location>
        <begin position="390"/>
        <end position="411"/>
    </location>
</feature>
<feature type="compositionally biased region" description="Basic residues" evidence="4">
    <location>
        <begin position="345"/>
        <end position="362"/>
    </location>
</feature>
<feature type="region of interest" description="Disordered" evidence="4">
    <location>
        <begin position="523"/>
        <end position="649"/>
    </location>
</feature>
<dbReference type="GO" id="GO:0016887">
    <property type="term" value="F:ATP hydrolysis activity"/>
    <property type="evidence" value="ECO:0007669"/>
    <property type="project" value="InterPro"/>
</dbReference>
<feature type="region of interest" description="Disordered" evidence="4">
    <location>
        <begin position="54"/>
        <end position="104"/>
    </location>
</feature>
<evidence type="ECO:0000256" key="2">
    <source>
        <dbReference type="ARBA" id="ARBA00022741"/>
    </source>
</evidence>
<feature type="compositionally biased region" description="Polar residues" evidence="4">
    <location>
        <begin position="65"/>
        <end position="96"/>
    </location>
</feature>
<dbReference type="InterPro" id="IPR015415">
    <property type="entry name" value="Spast_Vps4_C"/>
</dbReference>
<dbReference type="GO" id="GO:0051013">
    <property type="term" value="P:microtubule severing"/>
    <property type="evidence" value="ECO:0007669"/>
    <property type="project" value="TreeGrafter"/>
</dbReference>
<dbReference type="Pfam" id="PF00004">
    <property type="entry name" value="AAA"/>
    <property type="match status" value="1"/>
</dbReference>
<protein>
    <submittedName>
        <fullName evidence="7">AAA+ ATPase domain-containing protein</fullName>
    </submittedName>
</protein>
<keyword evidence="6" id="KW-1185">Reference proteome</keyword>
<evidence type="ECO:0000313" key="7">
    <source>
        <dbReference type="WBParaSite" id="scaffold2751_cov176.g5358"/>
    </source>
</evidence>
<dbReference type="SMART" id="SM00382">
    <property type="entry name" value="AAA"/>
    <property type="match status" value="1"/>
</dbReference>
<feature type="compositionally biased region" description="Polar residues" evidence="4">
    <location>
        <begin position="639"/>
        <end position="649"/>
    </location>
</feature>
<feature type="compositionally biased region" description="Polar residues" evidence="4">
    <location>
        <begin position="540"/>
        <end position="560"/>
    </location>
</feature>
<evidence type="ECO:0000256" key="3">
    <source>
        <dbReference type="ARBA" id="ARBA00022840"/>
    </source>
</evidence>
<accession>A0A915M644</accession>
<dbReference type="Gene3D" id="1.10.8.60">
    <property type="match status" value="1"/>
</dbReference>
<feature type="compositionally biased region" description="Polar residues" evidence="4">
    <location>
        <begin position="610"/>
        <end position="621"/>
    </location>
</feature>
<keyword evidence="3" id="KW-0067">ATP-binding</keyword>
<feature type="compositionally biased region" description="Polar residues" evidence="4">
    <location>
        <begin position="574"/>
        <end position="591"/>
    </location>
</feature>
<dbReference type="InterPro" id="IPR003959">
    <property type="entry name" value="ATPase_AAA_core"/>
</dbReference>
<dbReference type="PROSITE" id="PS00674">
    <property type="entry name" value="AAA"/>
    <property type="match status" value="1"/>
</dbReference>
<proteinExistence type="inferred from homology"/>
<dbReference type="InterPro" id="IPR003593">
    <property type="entry name" value="AAA+_ATPase"/>
</dbReference>
<dbReference type="InterPro" id="IPR050304">
    <property type="entry name" value="MT-severing_AAA_ATPase"/>
</dbReference>
<dbReference type="SUPFAM" id="SSF52540">
    <property type="entry name" value="P-loop containing nucleoside triphosphate hydrolases"/>
    <property type="match status" value="1"/>
</dbReference>
<dbReference type="GO" id="GO:0005524">
    <property type="term" value="F:ATP binding"/>
    <property type="evidence" value="ECO:0007669"/>
    <property type="project" value="UniProtKB-KW"/>
</dbReference>
<dbReference type="GO" id="GO:0015630">
    <property type="term" value="C:microtubule cytoskeleton"/>
    <property type="evidence" value="ECO:0007669"/>
    <property type="project" value="TreeGrafter"/>
</dbReference>
<dbReference type="WBParaSite" id="scaffold2751_cov176.g5358">
    <property type="protein sequence ID" value="scaffold2751_cov176.g5358"/>
    <property type="gene ID" value="scaffold2751_cov176.g5358"/>
</dbReference>
<reference evidence="7" key="1">
    <citation type="submission" date="2022-11" db="UniProtKB">
        <authorList>
            <consortium name="WormBaseParasite"/>
        </authorList>
    </citation>
    <scope>IDENTIFICATION</scope>
</reference>
<evidence type="ECO:0000256" key="4">
    <source>
        <dbReference type="SAM" id="MobiDB-lite"/>
    </source>
</evidence>
<dbReference type="InterPro" id="IPR003960">
    <property type="entry name" value="ATPase_AAA_CS"/>
</dbReference>
<dbReference type="PANTHER" id="PTHR23074">
    <property type="entry name" value="AAA DOMAIN-CONTAINING"/>
    <property type="match status" value="1"/>
</dbReference>
<organism evidence="6 7">
    <name type="scientific">Meloidogyne javanica</name>
    <name type="common">Root-knot nematode worm</name>
    <dbReference type="NCBI Taxonomy" id="6303"/>
    <lineage>
        <taxon>Eukaryota</taxon>
        <taxon>Metazoa</taxon>
        <taxon>Ecdysozoa</taxon>
        <taxon>Nematoda</taxon>
        <taxon>Chromadorea</taxon>
        <taxon>Rhabditida</taxon>
        <taxon>Tylenchina</taxon>
        <taxon>Tylenchomorpha</taxon>
        <taxon>Tylenchoidea</taxon>
        <taxon>Meloidogynidae</taxon>
        <taxon>Meloidogyninae</taxon>
        <taxon>Meloidogyne</taxon>
        <taxon>Meloidogyne incognita group</taxon>
    </lineage>
</organism>
<name>A0A915M644_MELJA</name>
<sequence>MSPDRQSPVLDVVGDDSSGDEAATDYVDHIDEAHRGDGRLQVRKSNGELLLLDDLTGGDQHEQLRPTTSDPEATKVGTSSKAKVGTSSKAKVGTSSKAKDPSKMRTKTHTFLTCVSQLAMELDKSMKVVTKNDMVELKSMLKQFTDGYEHKTVGTLWRILNEDIKQGYRHQYNLALTGEYHDRIGPVGTFAAEMADIQTRREQRLITLEISKHKADSARIAVVAQMADLALKRKHLKDEGVELPAKLAKMLDKWSAMPDSGDEDADENEENAEDVDYNEDDGSSGDDYNEDVDYNEDDGSSGDDVSVIEENITAGGSSARSSAHMTSKTYPSYVNDYVRSTLKGSAKKKKGRGPRRFSRKKGRGDDGDKDGHDGDKNGHGGADQQDVDIESAKKVCGDVGNKKGRGDDGNKKTRGGAVEPLAVSGDENLKEEVMEPSEHDRMYPFIKNAKLARSKTNIGQYNEAITNYDEAIRLIGVQIKQTYNDNTKRNRLVKCLNTLQEELHLLQHELIPALDQLAQTAFDNCSTDSESPPADPPAGSSRTQRLSVQHTPTSSVTTSRSFRKSTAFVANGRPLQQSMTQSKIGASSLNLNKPVGRSRTTSKNEKNENKTSSLSTSQFNAKKQEKKENKPVSVVSPPNDETVSTSNNMEGSVFSPDGIESFNIPGYDQDLVSLIQTGILQQTPSIRWDDISGLEEAKMLLIETCILPMEHPDLFRGIRRPWRGICMFGPPGTGKTLLAKALANECSTTFFNVSSATLTSKYRGESEKLARQRAPSTIFIDEIDSIGSKRGTDSEHEASRRAKSELLIQMDGCVSDDGKTVLVLGATNFPWDMDDSLRRRLEKRIYIPLPDCAARLNLIENALTGIELDDDVKLSEVAERLEGYSGADITNICRDAALAPMRDCLRSTNNLVHADFEERKEARKKILSKPDLTIRMCHFETAIQKMKPSVTQSTVQKYLNWMEEFGSK</sequence>
<feature type="compositionally biased region" description="Acidic residues" evidence="4">
    <location>
        <begin position="260"/>
        <end position="301"/>
    </location>
</feature>
<dbReference type="PANTHER" id="PTHR23074:SF19">
    <property type="entry name" value="KATANIN P60 ATPASE-CONTAINING SUBUNIT A1"/>
    <property type="match status" value="1"/>
</dbReference>
<comment type="similarity">
    <text evidence="1">Belongs to the AAA ATPase family.</text>
</comment>
<dbReference type="Gene3D" id="3.40.50.300">
    <property type="entry name" value="P-loop containing nucleotide triphosphate hydrolases"/>
    <property type="match status" value="1"/>
</dbReference>
<feature type="region of interest" description="Disordered" evidence="4">
    <location>
        <begin position="1"/>
        <end position="23"/>
    </location>
</feature>
<dbReference type="Proteomes" id="UP000887561">
    <property type="component" value="Unplaced"/>
</dbReference>
<feature type="domain" description="AAA+ ATPase" evidence="5">
    <location>
        <begin position="721"/>
        <end position="851"/>
    </location>
</feature>
<feature type="compositionally biased region" description="Basic and acidic residues" evidence="4">
    <location>
        <begin position="363"/>
        <end position="378"/>
    </location>
</feature>
<dbReference type="InterPro" id="IPR027417">
    <property type="entry name" value="P-loop_NTPase"/>
</dbReference>